<dbReference type="EMBL" id="MU858059">
    <property type="protein sequence ID" value="KAK4217508.1"/>
    <property type="molecule type" value="Genomic_DNA"/>
</dbReference>
<evidence type="ECO:0000313" key="1">
    <source>
        <dbReference type="EMBL" id="KAK4217508.1"/>
    </source>
</evidence>
<accession>A0AAN7BB56</accession>
<comment type="caution">
    <text evidence="1">The sequence shown here is derived from an EMBL/GenBank/DDBJ whole genome shotgun (WGS) entry which is preliminary data.</text>
</comment>
<protein>
    <submittedName>
        <fullName evidence="1">Uncharacterized protein</fullName>
    </submittedName>
</protein>
<reference evidence="1" key="2">
    <citation type="submission" date="2023-05" db="EMBL/GenBank/DDBJ databases">
        <authorList>
            <consortium name="Lawrence Berkeley National Laboratory"/>
            <person name="Steindorff A."/>
            <person name="Hensen N."/>
            <person name="Bonometti L."/>
            <person name="Westerberg I."/>
            <person name="Brannstrom I.O."/>
            <person name="Guillou S."/>
            <person name="Cros-Aarteil S."/>
            <person name="Calhoun S."/>
            <person name="Haridas S."/>
            <person name="Kuo A."/>
            <person name="Mondo S."/>
            <person name="Pangilinan J."/>
            <person name="Riley R."/>
            <person name="Labutti K."/>
            <person name="Andreopoulos B."/>
            <person name="Lipzen A."/>
            <person name="Chen C."/>
            <person name="Yanf M."/>
            <person name="Daum C."/>
            <person name="Ng V."/>
            <person name="Clum A."/>
            <person name="Ohm R."/>
            <person name="Martin F."/>
            <person name="Silar P."/>
            <person name="Natvig D."/>
            <person name="Lalanne C."/>
            <person name="Gautier V."/>
            <person name="Ament-Velasquez S.L."/>
            <person name="Kruys A."/>
            <person name="Hutchinson M.I."/>
            <person name="Powell A.J."/>
            <person name="Barry K."/>
            <person name="Miller A.N."/>
            <person name="Grigoriev I.V."/>
            <person name="Debuchy R."/>
            <person name="Gladieux P."/>
            <person name="Thoren M.H."/>
            <person name="Johannesson H."/>
        </authorList>
    </citation>
    <scope>NUCLEOTIDE SEQUENCE</scope>
    <source>
        <strain evidence="1">PSN293</strain>
    </source>
</reference>
<dbReference type="Proteomes" id="UP001301769">
    <property type="component" value="Unassembled WGS sequence"/>
</dbReference>
<organism evidence="1 2">
    <name type="scientific">Rhypophila decipiens</name>
    <dbReference type="NCBI Taxonomy" id="261697"/>
    <lineage>
        <taxon>Eukaryota</taxon>
        <taxon>Fungi</taxon>
        <taxon>Dikarya</taxon>
        <taxon>Ascomycota</taxon>
        <taxon>Pezizomycotina</taxon>
        <taxon>Sordariomycetes</taxon>
        <taxon>Sordariomycetidae</taxon>
        <taxon>Sordariales</taxon>
        <taxon>Naviculisporaceae</taxon>
        <taxon>Rhypophila</taxon>
    </lineage>
</organism>
<reference evidence="1" key="1">
    <citation type="journal article" date="2023" name="Mol. Phylogenet. Evol.">
        <title>Genome-scale phylogeny and comparative genomics of the fungal order Sordariales.</title>
        <authorList>
            <person name="Hensen N."/>
            <person name="Bonometti L."/>
            <person name="Westerberg I."/>
            <person name="Brannstrom I.O."/>
            <person name="Guillou S."/>
            <person name="Cros-Aarteil S."/>
            <person name="Calhoun S."/>
            <person name="Haridas S."/>
            <person name="Kuo A."/>
            <person name="Mondo S."/>
            <person name="Pangilinan J."/>
            <person name="Riley R."/>
            <person name="LaButti K."/>
            <person name="Andreopoulos B."/>
            <person name="Lipzen A."/>
            <person name="Chen C."/>
            <person name="Yan M."/>
            <person name="Daum C."/>
            <person name="Ng V."/>
            <person name="Clum A."/>
            <person name="Steindorff A."/>
            <person name="Ohm R.A."/>
            <person name="Martin F."/>
            <person name="Silar P."/>
            <person name="Natvig D.O."/>
            <person name="Lalanne C."/>
            <person name="Gautier V."/>
            <person name="Ament-Velasquez S.L."/>
            <person name="Kruys A."/>
            <person name="Hutchinson M.I."/>
            <person name="Powell A.J."/>
            <person name="Barry K."/>
            <person name="Miller A.N."/>
            <person name="Grigoriev I.V."/>
            <person name="Debuchy R."/>
            <person name="Gladieux P."/>
            <person name="Hiltunen Thoren M."/>
            <person name="Johannesson H."/>
        </authorList>
    </citation>
    <scope>NUCLEOTIDE SEQUENCE</scope>
    <source>
        <strain evidence="1">PSN293</strain>
    </source>
</reference>
<sequence>MMDLVSSVWAGRKGSPVGGLVKEIGLFDEQISQRQTPWTKSFDPTTWYDSKSEPAYFRDLDYDFYNPKEWSYRLDLSSPKGAYLELKHSWYCDDLNLDTP</sequence>
<evidence type="ECO:0000313" key="2">
    <source>
        <dbReference type="Proteomes" id="UP001301769"/>
    </source>
</evidence>
<keyword evidence="2" id="KW-1185">Reference proteome</keyword>
<proteinExistence type="predicted"/>
<gene>
    <name evidence="1" type="ORF">QBC37DRAFT_414650</name>
</gene>
<dbReference type="AlphaFoldDB" id="A0AAN7BB56"/>
<name>A0AAN7BB56_9PEZI</name>